<evidence type="ECO:0000256" key="6">
    <source>
        <dbReference type="ARBA" id="ARBA00023136"/>
    </source>
</evidence>
<proteinExistence type="inferred from homology"/>
<evidence type="ECO:0000256" key="7">
    <source>
        <dbReference type="SAM" id="Phobius"/>
    </source>
</evidence>
<keyword evidence="3" id="KW-1003">Cell membrane</keyword>
<evidence type="ECO:0000313" key="8">
    <source>
        <dbReference type="EMBL" id="BAY87023.1"/>
    </source>
</evidence>
<reference evidence="8 9" key="1">
    <citation type="submission" date="2017-06" db="EMBL/GenBank/DDBJ databases">
        <title>Genome sequencing of cyanobaciteial culture collection at National Institute for Environmental Studies (NIES).</title>
        <authorList>
            <person name="Hirose Y."/>
            <person name="Shimura Y."/>
            <person name="Fujisawa T."/>
            <person name="Nakamura Y."/>
            <person name="Kawachi M."/>
        </authorList>
    </citation>
    <scope>NUCLEOTIDE SEQUENCE [LARGE SCALE GENOMIC DNA]</scope>
    <source>
        <strain evidence="8 9">NIES-267</strain>
    </source>
</reference>
<evidence type="ECO:0000256" key="2">
    <source>
        <dbReference type="ARBA" id="ARBA00006386"/>
    </source>
</evidence>
<name>A0A1Z4M0K7_9CYAN</name>
<gene>
    <name evidence="8" type="ORF">NIES267_65340</name>
</gene>
<evidence type="ECO:0000256" key="5">
    <source>
        <dbReference type="ARBA" id="ARBA00022989"/>
    </source>
</evidence>
<dbReference type="EMBL" id="AP018227">
    <property type="protein sequence ID" value="BAY87023.1"/>
    <property type="molecule type" value="Genomic_DNA"/>
</dbReference>
<dbReference type="Proteomes" id="UP000218418">
    <property type="component" value="Chromosome"/>
</dbReference>
<dbReference type="GO" id="GO:0005886">
    <property type="term" value="C:plasma membrane"/>
    <property type="evidence" value="ECO:0007669"/>
    <property type="project" value="UniProtKB-SubCell"/>
</dbReference>
<feature type="transmembrane region" description="Helical" evidence="7">
    <location>
        <begin position="140"/>
        <end position="164"/>
    </location>
</feature>
<keyword evidence="4 7" id="KW-0812">Transmembrane</keyword>
<keyword evidence="5 7" id="KW-1133">Transmembrane helix</keyword>
<comment type="similarity">
    <text evidence="2">Belongs to the UPF0718 family.</text>
</comment>
<protein>
    <recommendedName>
        <fullName evidence="10">Permease</fullName>
    </recommendedName>
</protein>
<feature type="transmembrane region" description="Helical" evidence="7">
    <location>
        <begin position="35"/>
        <end position="59"/>
    </location>
</feature>
<organism evidence="8 9">
    <name type="scientific">Calothrix parasitica NIES-267</name>
    <dbReference type="NCBI Taxonomy" id="1973488"/>
    <lineage>
        <taxon>Bacteria</taxon>
        <taxon>Bacillati</taxon>
        <taxon>Cyanobacteriota</taxon>
        <taxon>Cyanophyceae</taxon>
        <taxon>Nostocales</taxon>
        <taxon>Calotrichaceae</taxon>
        <taxon>Calothrix</taxon>
    </lineage>
</organism>
<keyword evidence="6 7" id="KW-0472">Membrane</keyword>
<accession>A0A1Z4M0K7</accession>
<feature type="transmembrane region" description="Helical" evidence="7">
    <location>
        <begin position="108"/>
        <end position="128"/>
    </location>
</feature>
<evidence type="ECO:0000256" key="4">
    <source>
        <dbReference type="ARBA" id="ARBA00022692"/>
    </source>
</evidence>
<evidence type="ECO:0008006" key="10">
    <source>
        <dbReference type="Google" id="ProtNLM"/>
    </source>
</evidence>
<dbReference type="Pfam" id="PF03773">
    <property type="entry name" value="ArsP_1"/>
    <property type="match status" value="1"/>
</dbReference>
<comment type="subcellular location">
    <subcellularLocation>
        <location evidence="1">Cell membrane</location>
        <topology evidence="1">Multi-pass membrane protein</topology>
    </subcellularLocation>
</comment>
<keyword evidence="9" id="KW-1185">Reference proteome</keyword>
<dbReference type="AlphaFoldDB" id="A0A1Z4M0K7"/>
<sequence>MKTTFGILIGTVVALMVLALSQGLNTFTFGLNKSWQQFISFLPVLIVAMLISGFTDALLPKALIERWLSDASGWHGIGLAYMAGVLTPAGGVIGLPLVATFYKAGVGSSVLITYMTSMTTMSLLRIPLELSFCGWQLTSLRVAVSLVLPIVAGILARFLSPWFIHP</sequence>
<dbReference type="InterPro" id="IPR005524">
    <property type="entry name" value="DUF318"/>
</dbReference>
<evidence type="ECO:0000313" key="9">
    <source>
        <dbReference type="Proteomes" id="UP000218418"/>
    </source>
</evidence>
<feature type="transmembrane region" description="Helical" evidence="7">
    <location>
        <begin position="79"/>
        <end position="102"/>
    </location>
</feature>
<dbReference type="OrthoDB" id="5465282at2"/>
<evidence type="ECO:0000256" key="3">
    <source>
        <dbReference type="ARBA" id="ARBA00022475"/>
    </source>
</evidence>
<evidence type="ECO:0000256" key="1">
    <source>
        <dbReference type="ARBA" id="ARBA00004651"/>
    </source>
</evidence>